<dbReference type="Proteomes" id="UP000035642">
    <property type="component" value="Unassembled WGS sequence"/>
</dbReference>
<dbReference type="FunFam" id="3.30.420.40:FF:000058">
    <property type="entry name" value="Putative actin-related protein 5"/>
    <property type="match status" value="1"/>
</dbReference>
<dbReference type="Pfam" id="PF00022">
    <property type="entry name" value="Actin"/>
    <property type="match status" value="1"/>
</dbReference>
<evidence type="ECO:0000313" key="2">
    <source>
        <dbReference type="Proteomes" id="UP000035642"/>
    </source>
</evidence>
<proteinExistence type="inferred from homology"/>
<dbReference type="SMART" id="SM00268">
    <property type="entry name" value="ACTIN"/>
    <property type="match status" value="1"/>
</dbReference>
<comment type="similarity">
    <text evidence="1">Belongs to the actin family.</text>
</comment>
<dbReference type="WBParaSite" id="ACAC_0001374101-mRNA-1">
    <property type="protein sequence ID" value="ACAC_0001374101-mRNA-1"/>
    <property type="gene ID" value="ACAC_0001374101"/>
</dbReference>
<protein>
    <submittedName>
        <fullName evidence="3">Actin</fullName>
    </submittedName>
</protein>
<dbReference type="PANTHER" id="PTHR11937">
    <property type="entry name" value="ACTIN"/>
    <property type="match status" value="1"/>
</dbReference>
<dbReference type="Gene3D" id="3.90.640.10">
    <property type="entry name" value="Actin, Chain A, domain 4"/>
    <property type="match status" value="1"/>
</dbReference>
<evidence type="ECO:0000256" key="1">
    <source>
        <dbReference type="RuleBase" id="RU000487"/>
    </source>
</evidence>
<sequence>MMRILTERGYSSTTTADRGVVRDLKEKLCYTPLHSEEKMASAASTYFVDKTFALPDEKLIPVRDERLRCPEAFFQPLLHGLETTGIHKIASNSIIKSNVDIRKDLCANMISTEGNALFPGLADRLHIEMITLFSRPMEIRILASPDREHSVWIGGSVLAYLSSFQKMWITRQEYYEGRPSIVHQKCF</sequence>
<accession>A0A0K0DPQ2</accession>
<evidence type="ECO:0000313" key="3">
    <source>
        <dbReference type="WBParaSite" id="ACAC_0001374101-mRNA-1"/>
    </source>
</evidence>
<keyword evidence="2" id="KW-1185">Reference proteome</keyword>
<reference evidence="2" key="1">
    <citation type="submission" date="2012-09" db="EMBL/GenBank/DDBJ databases">
        <authorList>
            <person name="Martin A.A."/>
        </authorList>
    </citation>
    <scope>NUCLEOTIDE SEQUENCE</scope>
</reference>
<dbReference type="InterPro" id="IPR004000">
    <property type="entry name" value="Actin"/>
</dbReference>
<organism evidence="2 3">
    <name type="scientific">Angiostrongylus cantonensis</name>
    <name type="common">Rat lungworm</name>
    <dbReference type="NCBI Taxonomy" id="6313"/>
    <lineage>
        <taxon>Eukaryota</taxon>
        <taxon>Metazoa</taxon>
        <taxon>Ecdysozoa</taxon>
        <taxon>Nematoda</taxon>
        <taxon>Chromadorea</taxon>
        <taxon>Rhabditida</taxon>
        <taxon>Rhabditina</taxon>
        <taxon>Rhabditomorpha</taxon>
        <taxon>Strongyloidea</taxon>
        <taxon>Metastrongylidae</taxon>
        <taxon>Angiostrongylus</taxon>
    </lineage>
</organism>
<dbReference type="STRING" id="6313.A0A0K0DPQ2"/>
<dbReference type="Gene3D" id="3.30.420.40">
    <property type="match status" value="2"/>
</dbReference>
<reference evidence="3" key="2">
    <citation type="submission" date="2017-02" db="UniProtKB">
        <authorList>
            <consortium name="WormBaseParasite"/>
        </authorList>
    </citation>
    <scope>IDENTIFICATION</scope>
</reference>
<dbReference type="SUPFAM" id="SSF53067">
    <property type="entry name" value="Actin-like ATPase domain"/>
    <property type="match status" value="1"/>
</dbReference>
<dbReference type="InterPro" id="IPR043129">
    <property type="entry name" value="ATPase_NBD"/>
</dbReference>
<dbReference type="AlphaFoldDB" id="A0A0K0DPQ2"/>
<name>A0A0K0DPQ2_ANGCA</name>